<dbReference type="Proteomes" id="UP000184330">
    <property type="component" value="Unassembled WGS sequence"/>
</dbReference>
<dbReference type="EMBL" id="FJOG01000035">
    <property type="protein sequence ID" value="CZR66187.1"/>
    <property type="molecule type" value="Genomic_DNA"/>
</dbReference>
<proteinExistence type="predicted"/>
<accession>A0A1L7XML4</accession>
<evidence type="ECO:0000313" key="4">
    <source>
        <dbReference type="Proteomes" id="UP000184330"/>
    </source>
</evidence>
<evidence type="ECO:0000256" key="2">
    <source>
        <dbReference type="SAM" id="Phobius"/>
    </source>
</evidence>
<evidence type="ECO:0000256" key="1">
    <source>
        <dbReference type="SAM" id="MobiDB-lite"/>
    </source>
</evidence>
<feature type="compositionally biased region" description="Polar residues" evidence="1">
    <location>
        <begin position="1"/>
        <end position="12"/>
    </location>
</feature>
<reference evidence="3 4" key="1">
    <citation type="submission" date="2016-03" db="EMBL/GenBank/DDBJ databases">
        <authorList>
            <person name="Ploux O."/>
        </authorList>
    </citation>
    <scope>NUCLEOTIDE SEQUENCE [LARGE SCALE GENOMIC DNA]</scope>
    <source>
        <strain evidence="3 4">UAMH 11012</strain>
    </source>
</reference>
<dbReference type="AlphaFoldDB" id="A0A1L7XML4"/>
<organism evidence="3 4">
    <name type="scientific">Phialocephala subalpina</name>
    <dbReference type="NCBI Taxonomy" id="576137"/>
    <lineage>
        <taxon>Eukaryota</taxon>
        <taxon>Fungi</taxon>
        <taxon>Dikarya</taxon>
        <taxon>Ascomycota</taxon>
        <taxon>Pezizomycotina</taxon>
        <taxon>Leotiomycetes</taxon>
        <taxon>Helotiales</taxon>
        <taxon>Mollisiaceae</taxon>
        <taxon>Phialocephala</taxon>
        <taxon>Phialocephala fortinii species complex</taxon>
    </lineage>
</organism>
<sequence length="268" mass="28500">MGLLASHSNSTLAVDEKAPPPSYTVSQNEAAPQIQQQTQLKPALPTNRTPSPQPQAPPQSTTIRFPPQFGIYHASGSMTDLVIAQSKDDPHPLYYISTHSGFSSQPSVILHSSPHPGSPPLANADFHSFSSTIDMSLFVAIPPGSNPQMAPMERSGAFSYVRQFRAPIPSTSSVEIFEWKRSSGPEVQALEGRSHGKKCARVSTGEVVAVFTHPDMSYSKKGKFAFMGSGVGLGEGFEVMAVMAILAIMEKERRAKNSSNGAAGGGGC</sequence>
<feature type="region of interest" description="Disordered" evidence="1">
    <location>
        <begin position="1"/>
        <end position="63"/>
    </location>
</feature>
<protein>
    <submittedName>
        <fullName evidence="3">Uncharacterized protein</fullName>
    </submittedName>
</protein>
<dbReference type="OrthoDB" id="3431997at2759"/>
<keyword evidence="2" id="KW-1133">Transmembrane helix</keyword>
<feature type="transmembrane region" description="Helical" evidence="2">
    <location>
        <begin position="224"/>
        <end position="249"/>
    </location>
</feature>
<keyword evidence="2" id="KW-0812">Transmembrane</keyword>
<keyword evidence="2" id="KW-0472">Membrane</keyword>
<evidence type="ECO:0000313" key="3">
    <source>
        <dbReference type="EMBL" id="CZR66187.1"/>
    </source>
</evidence>
<keyword evidence="4" id="KW-1185">Reference proteome</keyword>
<feature type="compositionally biased region" description="Polar residues" evidence="1">
    <location>
        <begin position="23"/>
        <end position="40"/>
    </location>
</feature>
<gene>
    <name evidence="3" type="ORF">PAC_16088</name>
</gene>
<name>A0A1L7XML4_9HELO</name>